<dbReference type="InterPro" id="IPR013786">
    <property type="entry name" value="AcylCoA_DH/ox_N"/>
</dbReference>
<feature type="domain" description="Acyl-CoA dehydrogenase/oxidase N-terminal" evidence="8">
    <location>
        <begin position="16"/>
        <end position="123"/>
    </location>
</feature>
<dbReference type="SUPFAM" id="SSF47203">
    <property type="entry name" value="Acyl-CoA dehydrogenase C-terminal domain-like"/>
    <property type="match status" value="1"/>
</dbReference>
<organism evidence="9 10">
    <name type="scientific">Streptomyces ramulosus</name>
    <dbReference type="NCBI Taxonomy" id="47762"/>
    <lineage>
        <taxon>Bacteria</taxon>
        <taxon>Bacillati</taxon>
        <taxon>Actinomycetota</taxon>
        <taxon>Actinomycetes</taxon>
        <taxon>Kitasatosporales</taxon>
        <taxon>Streptomycetaceae</taxon>
        <taxon>Streptomyces</taxon>
    </lineage>
</organism>
<evidence type="ECO:0000256" key="3">
    <source>
        <dbReference type="ARBA" id="ARBA00022630"/>
    </source>
</evidence>
<dbReference type="PROSITE" id="PS00072">
    <property type="entry name" value="ACYL_COA_DH_1"/>
    <property type="match status" value="1"/>
</dbReference>
<dbReference type="Pfam" id="PF02771">
    <property type="entry name" value="Acyl-CoA_dh_N"/>
    <property type="match status" value="1"/>
</dbReference>
<dbReference type="InterPro" id="IPR009075">
    <property type="entry name" value="AcylCo_DH/oxidase_C"/>
</dbReference>
<dbReference type="Pfam" id="PF02770">
    <property type="entry name" value="Acyl-CoA_dh_M"/>
    <property type="match status" value="1"/>
</dbReference>
<protein>
    <submittedName>
        <fullName evidence="9">Acyl-CoA dehydrogenase family protein</fullName>
    </submittedName>
</protein>
<evidence type="ECO:0000259" key="8">
    <source>
        <dbReference type="Pfam" id="PF02771"/>
    </source>
</evidence>
<keyword evidence="5" id="KW-0560">Oxidoreductase</keyword>
<evidence type="ECO:0000256" key="1">
    <source>
        <dbReference type="ARBA" id="ARBA00001974"/>
    </source>
</evidence>
<evidence type="ECO:0000259" key="6">
    <source>
        <dbReference type="Pfam" id="PF00441"/>
    </source>
</evidence>
<sequence length="385" mass="40798">MTDPTTTPYLLPGTYDEFRAAARAVAEKELGPRAAEVDARGGFPHENYAALTAAGLHAPGIPEEYGGDGVDALAAAIAVEEVARVCASSSTIQTSNKLGVVPLLLAGTEEQRRRYLPEVAAGEALMAYAISEREAGSDVAAMRCRATPDGDGWVLDGVKTWITSAGIAAYLIVFAVTDPGSRGISAFVVHADDPGIGYGEPERKMGLKGSVTREVYFDGCRIPGDRLLGERGRGLRVALATLDHTRVSVGAQALGIAQGALDTAVAYVRERRQFGKALADFQGVQFLLADMAMKVESARQLVYAAAARSSAAAPDLTYFGAAAKCLASDAAMAVTTDAVQLLGGYGYTQDFPAERMMRDAKITQIYEGTNQIQRIVMARKLLEKR</sequence>
<evidence type="ECO:0000313" key="10">
    <source>
        <dbReference type="Proteomes" id="UP001596241"/>
    </source>
</evidence>
<evidence type="ECO:0000256" key="5">
    <source>
        <dbReference type="RuleBase" id="RU362125"/>
    </source>
</evidence>
<keyword evidence="4 5" id="KW-0274">FAD</keyword>
<dbReference type="Pfam" id="PF00441">
    <property type="entry name" value="Acyl-CoA_dh_1"/>
    <property type="match status" value="1"/>
</dbReference>
<dbReference type="PROSITE" id="PS00073">
    <property type="entry name" value="ACYL_COA_DH_2"/>
    <property type="match status" value="1"/>
</dbReference>
<evidence type="ECO:0000256" key="2">
    <source>
        <dbReference type="ARBA" id="ARBA00009347"/>
    </source>
</evidence>
<comment type="cofactor">
    <cofactor evidence="1 5">
        <name>FAD</name>
        <dbReference type="ChEBI" id="CHEBI:57692"/>
    </cofactor>
</comment>
<proteinExistence type="inferred from homology"/>
<dbReference type="PANTHER" id="PTHR43884">
    <property type="entry name" value="ACYL-COA DEHYDROGENASE"/>
    <property type="match status" value="1"/>
</dbReference>
<dbReference type="Gene3D" id="1.20.140.10">
    <property type="entry name" value="Butyryl-CoA Dehydrogenase, subunit A, domain 3"/>
    <property type="match status" value="1"/>
</dbReference>
<comment type="similarity">
    <text evidence="2 5">Belongs to the acyl-CoA dehydrogenase family.</text>
</comment>
<dbReference type="PANTHER" id="PTHR43884:SF12">
    <property type="entry name" value="ISOVALERYL-COA DEHYDROGENASE, MITOCHONDRIAL-RELATED"/>
    <property type="match status" value="1"/>
</dbReference>
<dbReference type="InterPro" id="IPR036250">
    <property type="entry name" value="AcylCo_DH-like_C"/>
</dbReference>
<dbReference type="PIRSF" id="PIRSF016578">
    <property type="entry name" value="HsaA"/>
    <property type="match status" value="1"/>
</dbReference>
<dbReference type="InterPro" id="IPR046373">
    <property type="entry name" value="Acyl-CoA_Oxase/DH_mid-dom_sf"/>
</dbReference>
<accession>A0ABW1FCD9</accession>
<comment type="caution">
    <text evidence="9">The sequence shown here is derived from an EMBL/GenBank/DDBJ whole genome shotgun (WGS) entry which is preliminary data.</text>
</comment>
<dbReference type="InterPro" id="IPR006091">
    <property type="entry name" value="Acyl-CoA_Oxase/DH_mid-dom"/>
</dbReference>
<dbReference type="InterPro" id="IPR006089">
    <property type="entry name" value="Acyl-CoA_DH_CS"/>
</dbReference>
<keyword evidence="3 5" id="KW-0285">Flavoprotein</keyword>
<dbReference type="InterPro" id="IPR009100">
    <property type="entry name" value="AcylCoA_DH/oxidase_NM_dom_sf"/>
</dbReference>
<dbReference type="Proteomes" id="UP001596241">
    <property type="component" value="Unassembled WGS sequence"/>
</dbReference>
<evidence type="ECO:0000313" key="9">
    <source>
        <dbReference type="EMBL" id="MFC5892132.1"/>
    </source>
</evidence>
<feature type="domain" description="Acyl-CoA dehydrogenase/oxidase C-terminal" evidence="6">
    <location>
        <begin position="232"/>
        <end position="382"/>
    </location>
</feature>
<feature type="domain" description="Acyl-CoA oxidase/dehydrogenase middle" evidence="7">
    <location>
        <begin position="127"/>
        <end position="220"/>
    </location>
</feature>
<evidence type="ECO:0000259" key="7">
    <source>
        <dbReference type="Pfam" id="PF02770"/>
    </source>
</evidence>
<dbReference type="InterPro" id="IPR037069">
    <property type="entry name" value="AcylCoA_DH/ox_N_sf"/>
</dbReference>
<dbReference type="Gene3D" id="2.40.110.10">
    <property type="entry name" value="Butyryl-CoA Dehydrogenase, subunit A, domain 2"/>
    <property type="match status" value="1"/>
</dbReference>
<dbReference type="EMBL" id="JBHSPW010000002">
    <property type="protein sequence ID" value="MFC5892132.1"/>
    <property type="molecule type" value="Genomic_DNA"/>
</dbReference>
<keyword evidence="10" id="KW-1185">Reference proteome</keyword>
<evidence type="ECO:0000256" key="4">
    <source>
        <dbReference type="ARBA" id="ARBA00022827"/>
    </source>
</evidence>
<dbReference type="RefSeq" id="WP_345087182.1">
    <property type="nucleotide sequence ID" value="NZ_BAAAWG010000013.1"/>
</dbReference>
<dbReference type="Gene3D" id="1.10.540.10">
    <property type="entry name" value="Acyl-CoA dehydrogenase/oxidase, N-terminal domain"/>
    <property type="match status" value="1"/>
</dbReference>
<name>A0ABW1FCD9_9ACTN</name>
<gene>
    <name evidence="9" type="ORF">ACFP3M_04795</name>
</gene>
<dbReference type="SUPFAM" id="SSF56645">
    <property type="entry name" value="Acyl-CoA dehydrogenase NM domain-like"/>
    <property type="match status" value="1"/>
</dbReference>
<reference evidence="10" key="1">
    <citation type="journal article" date="2019" name="Int. J. Syst. Evol. Microbiol.">
        <title>The Global Catalogue of Microorganisms (GCM) 10K type strain sequencing project: providing services to taxonomists for standard genome sequencing and annotation.</title>
        <authorList>
            <consortium name="The Broad Institute Genomics Platform"/>
            <consortium name="The Broad Institute Genome Sequencing Center for Infectious Disease"/>
            <person name="Wu L."/>
            <person name="Ma J."/>
        </authorList>
    </citation>
    <scope>NUCLEOTIDE SEQUENCE [LARGE SCALE GENOMIC DNA]</scope>
    <source>
        <strain evidence="10">CGMCC 1.15809</strain>
    </source>
</reference>